<feature type="compositionally biased region" description="Polar residues" evidence="1">
    <location>
        <begin position="114"/>
        <end position="128"/>
    </location>
</feature>
<proteinExistence type="predicted"/>
<keyword evidence="3" id="KW-1185">Reference proteome</keyword>
<accession>A0ABZ0DE97</accession>
<organism evidence="2 3">
    <name type="scientific">Xanthomonas dyei</name>
    <dbReference type="NCBI Taxonomy" id="743699"/>
    <lineage>
        <taxon>Bacteria</taxon>
        <taxon>Pseudomonadati</taxon>
        <taxon>Pseudomonadota</taxon>
        <taxon>Gammaproteobacteria</taxon>
        <taxon>Lysobacterales</taxon>
        <taxon>Lysobacteraceae</taxon>
        <taxon>Xanthomonas</taxon>
    </lineage>
</organism>
<protein>
    <submittedName>
        <fullName evidence="2">Uncharacterized protein</fullName>
    </submittedName>
</protein>
<feature type="region of interest" description="Disordered" evidence="1">
    <location>
        <begin position="90"/>
        <end position="148"/>
    </location>
</feature>
<evidence type="ECO:0000313" key="3">
    <source>
        <dbReference type="Proteomes" id="UP001304534"/>
    </source>
</evidence>
<gene>
    <name evidence="2" type="ORF">NYR99_14300</name>
</gene>
<reference evidence="2 3" key="1">
    <citation type="submission" date="2022-08" db="EMBL/GenBank/DDBJ databases">
        <title>Whole genome sequencing-based tracing of a 2022 introduction and outbreak of Xanthomonas hortorum pv. pelargonii.</title>
        <authorList>
            <person name="Iruegas-Bocardo F."/>
            <person name="Weisberg A.K."/>
            <person name="Riutta E.R."/>
            <person name="Kilday K."/>
            <person name="Bonkowski J.C."/>
            <person name="Creswell T."/>
            <person name="Daughtrey M.L."/>
            <person name="Rane K."/>
            <person name="Grunwald N.J."/>
            <person name="Chang J.H."/>
            <person name="Putnam M.L."/>
        </authorList>
    </citation>
    <scope>NUCLEOTIDE SEQUENCE [LARGE SCALE GENOMIC DNA]</scope>
    <source>
        <strain evidence="2 3">22-325</strain>
    </source>
</reference>
<dbReference type="Proteomes" id="UP001304534">
    <property type="component" value="Chromosome"/>
</dbReference>
<evidence type="ECO:0000313" key="2">
    <source>
        <dbReference type="EMBL" id="WOB28620.1"/>
    </source>
</evidence>
<name>A0ABZ0DE97_9XANT</name>
<dbReference type="EMBL" id="CP103840">
    <property type="protein sequence ID" value="WOB28620.1"/>
    <property type="molecule type" value="Genomic_DNA"/>
</dbReference>
<sequence>MALNCGESTGLVVTALLAALIIGLATSMAQGASQLYWTLTDGVSHAITKTVTGDSDSPYEAIDKDLMLMQVAMSGLDQIKTGGDSAYSALGQLDRAGQSPAAGRPYEPGAPARNTENPNAQQSTSGRTAYSDAPADNNQTGKLGKAAT</sequence>
<evidence type="ECO:0000256" key="1">
    <source>
        <dbReference type="SAM" id="MobiDB-lite"/>
    </source>
</evidence>